<sequence length="171" mass="17437">MTDQSNSPAQRALPAVLAATTLSGTLVLACMMPFAAIATIAVLALPIRRALLALVLCWLGNQVLGFGVMGFARDAPTFAAGLSLLAGSLAACVAARRVASGGGPLLAFLAGFAAFELSIFAYALAFGDLAMFAPGIVALVAINDALWFAGLWLGWQVLERTVALAASAKTP</sequence>
<organism evidence="2 3">
    <name type="scientific">Erythrobacter sanguineus</name>
    <dbReference type="NCBI Taxonomy" id="198312"/>
    <lineage>
        <taxon>Bacteria</taxon>
        <taxon>Pseudomonadati</taxon>
        <taxon>Pseudomonadota</taxon>
        <taxon>Alphaproteobacteria</taxon>
        <taxon>Sphingomonadales</taxon>
        <taxon>Erythrobacteraceae</taxon>
        <taxon>Erythrobacter/Porphyrobacter group</taxon>
        <taxon>Erythrobacter</taxon>
    </lineage>
</organism>
<keyword evidence="1" id="KW-0472">Membrane</keyword>
<feature type="transmembrane region" description="Helical" evidence="1">
    <location>
        <begin position="50"/>
        <end position="72"/>
    </location>
</feature>
<dbReference type="EMBL" id="FRDF01000001">
    <property type="protein sequence ID" value="SHN48304.1"/>
    <property type="molecule type" value="Genomic_DNA"/>
</dbReference>
<keyword evidence="1" id="KW-0812">Transmembrane</keyword>
<feature type="transmembrane region" description="Helical" evidence="1">
    <location>
        <begin position="78"/>
        <end position="98"/>
    </location>
</feature>
<keyword evidence="1" id="KW-1133">Transmembrane helix</keyword>
<accession>A0A1M7RPV3</accession>
<keyword evidence="3" id="KW-1185">Reference proteome</keyword>
<proteinExistence type="predicted"/>
<dbReference type="Proteomes" id="UP000184391">
    <property type="component" value="Unassembled WGS sequence"/>
</dbReference>
<feature type="transmembrane region" description="Helical" evidence="1">
    <location>
        <begin position="12"/>
        <end position="43"/>
    </location>
</feature>
<evidence type="ECO:0000313" key="2">
    <source>
        <dbReference type="EMBL" id="SHN48304.1"/>
    </source>
</evidence>
<dbReference type="AlphaFoldDB" id="A0A1M7RPV3"/>
<evidence type="ECO:0008006" key="4">
    <source>
        <dbReference type="Google" id="ProtNLM"/>
    </source>
</evidence>
<evidence type="ECO:0000313" key="3">
    <source>
        <dbReference type="Proteomes" id="UP000184391"/>
    </source>
</evidence>
<feature type="transmembrane region" description="Helical" evidence="1">
    <location>
        <begin position="131"/>
        <end position="155"/>
    </location>
</feature>
<reference evidence="3" key="1">
    <citation type="submission" date="2016-12" db="EMBL/GenBank/DDBJ databases">
        <authorList>
            <person name="Varghese N."/>
            <person name="Submissions S."/>
        </authorList>
    </citation>
    <scope>NUCLEOTIDE SEQUENCE [LARGE SCALE GENOMIC DNA]</scope>
    <source>
        <strain evidence="3">DSM 11032</strain>
    </source>
</reference>
<protein>
    <recommendedName>
        <fullName evidence="4">Vitamin uptake transporter</fullName>
    </recommendedName>
</protein>
<feature type="transmembrane region" description="Helical" evidence="1">
    <location>
        <begin position="105"/>
        <end position="125"/>
    </location>
</feature>
<gene>
    <name evidence="2" type="ORF">SAMN02745193_00045</name>
</gene>
<evidence type="ECO:0000256" key="1">
    <source>
        <dbReference type="SAM" id="Phobius"/>
    </source>
</evidence>
<name>A0A1M7RPV3_9SPHN</name>
<dbReference type="STRING" id="198312.SAMN02745193_00045"/>